<name>A0ABX4G3U7_9GAMM</name>
<accession>A0ABX4G3U7</accession>
<evidence type="ECO:0000313" key="1">
    <source>
        <dbReference type="EMBL" id="OZS45290.1"/>
    </source>
</evidence>
<gene>
    <name evidence="1" type="ORF">ASV53_03540</name>
</gene>
<reference evidence="1 2" key="1">
    <citation type="journal article" date="2016" name="Antonie Van Leeuwenhoek">
        <title>Photobacterium sanguinicancri sp. nov. isolated from marine animals.</title>
        <authorList>
            <person name="Gomez-Gil B."/>
            <person name="Roque A."/>
            <person name="Rotllant G."/>
            <person name="Romalde J.L."/>
            <person name="Doce A."/>
            <person name="Eggermont M."/>
            <person name="Defoirdt T."/>
        </authorList>
    </citation>
    <scope>NUCLEOTIDE SEQUENCE [LARGE SCALE GENOMIC DNA]</scope>
    <source>
        <strain evidence="1 2">CAIM 1827</strain>
    </source>
</reference>
<comment type="caution">
    <text evidence="1">The sequence shown here is derived from an EMBL/GenBank/DDBJ whole genome shotgun (WGS) entry which is preliminary data.</text>
</comment>
<proteinExistence type="predicted"/>
<dbReference type="Proteomes" id="UP000215999">
    <property type="component" value="Unassembled WGS sequence"/>
</dbReference>
<keyword evidence="2" id="KW-1185">Reference proteome</keyword>
<organism evidence="1 2">
    <name type="scientific">Photobacterium sanguinicancri</name>
    <dbReference type="NCBI Taxonomy" id="875932"/>
    <lineage>
        <taxon>Bacteria</taxon>
        <taxon>Pseudomonadati</taxon>
        <taxon>Pseudomonadota</taxon>
        <taxon>Gammaproteobacteria</taxon>
        <taxon>Vibrionales</taxon>
        <taxon>Vibrionaceae</taxon>
        <taxon>Photobacterium</taxon>
    </lineage>
</organism>
<evidence type="ECO:0000313" key="2">
    <source>
        <dbReference type="Proteomes" id="UP000215999"/>
    </source>
</evidence>
<protein>
    <submittedName>
        <fullName evidence="1">Uncharacterized protein</fullName>
    </submittedName>
</protein>
<dbReference type="EMBL" id="NOIF01000012">
    <property type="protein sequence ID" value="OZS45290.1"/>
    <property type="molecule type" value="Genomic_DNA"/>
</dbReference>
<sequence>MYVVFSSNKTNTSYVAAENANGYKGKNAADCAIQASYWVNKQGTQQKTSQEMNELIGAPDFTVTRVAGSRDDALDVAWKKGNCLNVQQYSKLYKKSGS</sequence>
<dbReference type="RefSeq" id="WP_094956127.1">
    <property type="nucleotide sequence ID" value="NZ_NOIF01000012.1"/>
</dbReference>